<dbReference type="Proteomes" id="UP000824890">
    <property type="component" value="Unassembled WGS sequence"/>
</dbReference>
<reference evidence="2 3" key="1">
    <citation type="submission" date="2021-05" db="EMBL/GenBank/DDBJ databases">
        <title>Genome Assembly of Synthetic Allotetraploid Brassica napus Reveals Homoeologous Exchanges between Subgenomes.</title>
        <authorList>
            <person name="Davis J.T."/>
        </authorList>
    </citation>
    <scope>NUCLEOTIDE SEQUENCE [LARGE SCALE GENOMIC DNA]</scope>
    <source>
        <strain evidence="3">cv. Da-Ae</strain>
        <tissue evidence="2">Seedling</tissue>
    </source>
</reference>
<feature type="non-terminal residue" evidence="2">
    <location>
        <position position="1"/>
    </location>
</feature>
<proteinExistence type="predicted"/>
<feature type="region of interest" description="Disordered" evidence="1">
    <location>
        <begin position="1"/>
        <end position="48"/>
    </location>
</feature>
<evidence type="ECO:0000256" key="1">
    <source>
        <dbReference type="SAM" id="MobiDB-lite"/>
    </source>
</evidence>
<keyword evidence="3" id="KW-1185">Reference proteome</keyword>
<protein>
    <submittedName>
        <fullName evidence="2">Uncharacterized protein</fullName>
    </submittedName>
</protein>
<accession>A0ABQ8CLK6</accession>
<evidence type="ECO:0000313" key="3">
    <source>
        <dbReference type="Proteomes" id="UP000824890"/>
    </source>
</evidence>
<gene>
    <name evidence="2" type="ORF">HID58_025600</name>
</gene>
<dbReference type="EMBL" id="JAGKQM010000007">
    <property type="protein sequence ID" value="KAH0917940.1"/>
    <property type="molecule type" value="Genomic_DNA"/>
</dbReference>
<organism evidence="2 3">
    <name type="scientific">Brassica napus</name>
    <name type="common">Rape</name>
    <dbReference type="NCBI Taxonomy" id="3708"/>
    <lineage>
        <taxon>Eukaryota</taxon>
        <taxon>Viridiplantae</taxon>
        <taxon>Streptophyta</taxon>
        <taxon>Embryophyta</taxon>
        <taxon>Tracheophyta</taxon>
        <taxon>Spermatophyta</taxon>
        <taxon>Magnoliopsida</taxon>
        <taxon>eudicotyledons</taxon>
        <taxon>Gunneridae</taxon>
        <taxon>Pentapetalae</taxon>
        <taxon>rosids</taxon>
        <taxon>malvids</taxon>
        <taxon>Brassicales</taxon>
        <taxon>Brassicaceae</taxon>
        <taxon>Brassiceae</taxon>
        <taxon>Brassica</taxon>
    </lineage>
</organism>
<feature type="compositionally biased region" description="Basic and acidic residues" evidence="1">
    <location>
        <begin position="20"/>
        <end position="32"/>
    </location>
</feature>
<evidence type="ECO:0000313" key="2">
    <source>
        <dbReference type="EMBL" id="KAH0917940.1"/>
    </source>
</evidence>
<name>A0ABQ8CLK6_BRANA</name>
<sequence length="61" mass="6762">QTATMTEVKEAESGTAWIHSQRESGRREERAPRNRVGWTSTKREVGGTTTMGAVQEAVAMR</sequence>
<comment type="caution">
    <text evidence="2">The sequence shown here is derived from an EMBL/GenBank/DDBJ whole genome shotgun (WGS) entry which is preliminary data.</text>
</comment>